<protein>
    <submittedName>
        <fullName evidence="2">Uncharacterized protein</fullName>
    </submittedName>
</protein>
<name>A0AA88LYW8_CHASR</name>
<keyword evidence="3" id="KW-1185">Reference proteome</keyword>
<accession>A0AA88LYW8</accession>
<evidence type="ECO:0000256" key="1">
    <source>
        <dbReference type="SAM" id="MobiDB-lite"/>
    </source>
</evidence>
<feature type="region of interest" description="Disordered" evidence="1">
    <location>
        <begin position="22"/>
        <end position="80"/>
    </location>
</feature>
<gene>
    <name evidence="2" type="ORF">Q5P01_019994</name>
</gene>
<evidence type="ECO:0000313" key="2">
    <source>
        <dbReference type="EMBL" id="KAK2825780.1"/>
    </source>
</evidence>
<reference evidence="2" key="1">
    <citation type="submission" date="2023-07" db="EMBL/GenBank/DDBJ databases">
        <title>Chromosome-level Genome Assembly of Striped Snakehead (Channa striata).</title>
        <authorList>
            <person name="Liu H."/>
        </authorList>
    </citation>
    <scope>NUCLEOTIDE SEQUENCE</scope>
    <source>
        <strain evidence="2">Gz</strain>
        <tissue evidence="2">Muscle</tissue>
    </source>
</reference>
<dbReference type="Pfam" id="PF25743">
    <property type="entry name" value="VG27"/>
    <property type="match status" value="1"/>
</dbReference>
<organism evidence="2 3">
    <name type="scientific">Channa striata</name>
    <name type="common">Snakehead murrel</name>
    <name type="synonym">Ophicephalus striatus</name>
    <dbReference type="NCBI Taxonomy" id="64152"/>
    <lineage>
        <taxon>Eukaryota</taxon>
        <taxon>Metazoa</taxon>
        <taxon>Chordata</taxon>
        <taxon>Craniata</taxon>
        <taxon>Vertebrata</taxon>
        <taxon>Euteleostomi</taxon>
        <taxon>Actinopterygii</taxon>
        <taxon>Neopterygii</taxon>
        <taxon>Teleostei</taxon>
        <taxon>Neoteleostei</taxon>
        <taxon>Acanthomorphata</taxon>
        <taxon>Anabantaria</taxon>
        <taxon>Anabantiformes</taxon>
        <taxon>Channoidei</taxon>
        <taxon>Channidae</taxon>
        <taxon>Channa</taxon>
    </lineage>
</organism>
<comment type="caution">
    <text evidence="2">The sequence shown here is derived from an EMBL/GenBank/DDBJ whole genome shotgun (WGS) entry which is preliminary data.</text>
</comment>
<proteinExistence type="predicted"/>
<sequence>MESGYASWHKLTLEELIRLTSPKPKAALGHCEKKPKEIPVPHRTPLDPRTTVRRRDSSRASRSGDGLEPPPRAEARDDLNSIYGPIRSYTHGLSERKDSSALVPYSSYTYDSAKSYLPGGLFHFVKDVDTYVPTLHGLGQDFISRLKEVAVCKATSSMVRPFLNAPHLYEVELINTGHESLRQGDRFTVQLPNRQDVDAQCKAEGDPGYEATVNRGIWGGLLATRRVNCEYGGDPVEEAIQAIKREPDFDVFRLISPQSVLSMMSLIANGADHHLVPEGTRWMAANAVNGAFDANAVALVVQDEQAKRFLRTVIGHAMTIV</sequence>
<dbReference type="AlphaFoldDB" id="A0AA88LYW8"/>
<dbReference type="Proteomes" id="UP001187415">
    <property type="component" value="Unassembled WGS sequence"/>
</dbReference>
<evidence type="ECO:0000313" key="3">
    <source>
        <dbReference type="Proteomes" id="UP001187415"/>
    </source>
</evidence>
<dbReference type="InterPro" id="IPR057752">
    <property type="entry name" value="VG27-like"/>
</dbReference>
<feature type="compositionally biased region" description="Basic and acidic residues" evidence="1">
    <location>
        <begin position="30"/>
        <end position="46"/>
    </location>
</feature>
<dbReference type="EMBL" id="JAUPFM010000016">
    <property type="protein sequence ID" value="KAK2825780.1"/>
    <property type="molecule type" value="Genomic_DNA"/>
</dbReference>